<organism evidence="3 4">
    <name type="scientific">Colocasia esculenta</name>
    <name type="common">Wild taro</name>
    <name type="synonym">Arum esculentum</name>
    <dbReference type="NCBI Taxonomy" id="4460"/>
    <lineage>
        <taxon>Eukaryota</taxon>
        <taxon>Viridiplantae</taxon>
        <taxon>Streptophyta</taxon>
        <taxon>Embryophyta</taxon>
        <taxon>Tracheophyta</taxon>
        <taxon>Spermatophyta</taxon>
        <taxon>Magnoliopsida</taxon>
        <taxon>Liliopsida</taxon>
        <taxon>Araceae</taxon>
        <taxon>Aroideae</taxon>
        <taxon>Colocasieae</taxon>
        <taxon>Colocasia</taxon>
    </lineage>
</organism>
<dbReference type="Gene3D" id="1.10.110.10">
    <property type="entry name" value="Plant lipid-transfer and hydrophobic proteins"/>
    <property type="match status" value="1"/>
</dbReference>
<reference evidence="3" key="1">
    <citation type="submission" date="2017-07" db="EMBL/GenBank/DDBJ databases">
        <title>Taro Niue Genome Assembly and Annotation.</title>
        <authorList>
            <person name="Atibalentja N."/>
            <person name="Keating K."/>
            <person name="Fields C.J."/>
        </authorList>
    </citation>
    <scope>NUCLEOTIDE SEQUENCE</scope>
    <source>
        <strain evidence="3">Niue_2</strain>
        <tissue evidence="3">Leaf</tissue>
    </source>
</reference>
<dbReference type="SUPFAM" id="SSF47699">
    <property type="entry name" value="Bifunctional inhibitor/lipid-transfer protein/seed storage 2S albumin"/>
    <property type="match status" value="1"/>
</dbReference>
<dbReference type="AlphaFoldDB" id="A0A843WHZ2"/>
<dbReference type="PANTHER" id="PTHR33122:SF60">
    <property type="entry name" value="LIPID-TRANSFER PROTEIN DIR1-RELATED"/>
    <property type="match status" value="1"/>
</dbReference>
<feature type="domain" description="Bifunctional inhibitor/plant lipid transfer protein/seed storage helical" evidence="2">
    <location>
        <begin position="13"/>
        <end position="100"/>
    </location>
</feature>
<dbReference type="InterPro" id="IPR044741">
    <property type="entry name" value="NsLTP-like"/>
</dbReference>
<keyword evidence="4" id="KW-1185">Reference proteome</keyword>
<keyword evidence="1" id="KW-0732">Signal</keyword>
<evidence type="ECO:0000259" key="2">
    <source>
        <dbReference type="Pfam" id="PF14368"/>
    </source>
</evidence>
<sequence length="108" mass="11187">MDSSRAAWLLLVVVLALSLRATPGSSEDAEICNMKESELRECEPAVWGPRPPSPTTTCCAGLGKGDLPCLCSYVDSLLPALGVDRGLALQLPAKCGLTLPSECGEAAA</sequence>
<dbReference type="OrthoDB" id="643149at2759"/>
<name>A0A843WHZ2_COLES</name>
<protein>
    <recommendedName>
        <fullName evidence="2">Bifunctional inhibitor/plant lipid transfer protein/seed storage helical domain-containing protein</fullName>
    </recommendedName>
</protein>
<feature type="signal peptide" evidence="1">
    <location>
        <begin position="1"/>
        <end position="26"/>
    </location>
</feature>
<feature type="chain" id="PRO_5032623443" description="Bifunctional inhibitor/plant lipid transfer protein/seed storage helical domain-containing protein" evidence="1">
    <location>
        <begin position="27"/>
        <end position="108"/>
    </location>
</feature>
<evidence type="ECO:0000256" key="1">
    <source>
        <dbReference type="SAM" id="SignalP"/>
    </source>
</evidence>
<dbReference type="EMBL" id="NMUH01003175">
    <property type="protein sequence ID" value="MQM04215.1"/>
    <property type="molecule type" value="Genomic_DNA"/>
</dbReference>
<dbReference type="InterPro" id="IPR036312">
    <property type="entry name" value="Bifun_inhib/LTP/seed_sf"/>
</dbReference>
<proteinExistence type="predicted"/>
<comment type="caution">
    <text evidence="3">The sequence shown here is derived from an EMBL/GenBank/DDBJ whole genome shotgun (WGS) entry which is preliminary data.</text>
</comment>
<dbReference type="InterPro" id="IPR039265">
    <property type="entry name" value="DIR1-like"/>
</dbReference>
<accession>A0A843WHZ2</accession>
<dbReference type="GO" id="GO:0009627">
    <property type="term" value="P:systemic acquired resistance"/>
    <property type="evidence" value="ECO:0007669"/>
    <property type="project" value="InterPro"/>
</dbReference>
<gene>
    <name evidence="3" type="ORF">Taro_037008</name>
</gene>
<dbReference type="SMR" id="A0A843WHZ2"/>
<evidence type="ECO:0000313" key="3">
    <source>
        <dbReference type="EMBL" id="MQM04215.1"/>
    </source>
</evidence>
<dbReference type="Pfam" id="PF14368">
    <property type="entry name" value="LTP_2"/>
    <property type="match status" value="1"/>
</dbReference>
<dbReference type="PANTHER" id="PTHR33122">
    <property type="entry name" value="LIPID BINDING PROTEIN-RELATED"/>
    <property type="match status" value="1"/>
</dbReference>
<dbReference type="CDD" id="cd04660">
    <property type="entry name" value="nsLTP_like"/>
    <property type="match status" value="1"/>
</dbReference>
<dbReference type="GO" id="GO:0005504">
    <property type="term" value="F:fatty acid binding"/>
    <property type="evidence" value="ECO:0007669"/>
    <property type="project" value="InterPro"/>
</dbReference>
<dbReference type="Proteomes" id="UP000652761">
    <property type="component" value="Unassembled WGS sequence"/>
</dbReference>
<evidence type="ECO:0000313" key="4">
    <source>
        <dbReference type="Proteomes" id="UP000652761"/>
    </source>
</evidence>
<dbReference type="InterPro" id="IPR016140">
    <property type="entry name" value="Bifunc_inhib/LTP/seed_store"/>
</dbReference>